<dbReference type="PROSITE" id="PS50893">
    <property type="entry name" value="ABC_TRANSPORTER_2"/>
    <property type="match status" value="1"/>
</dbReference>
<keyword evidence="1" id="KW-0813">Transport</keyword>
<dbReference type="InterPro" id="IPR003439">
    <property type="entry name" value="ABC_transporter-like_ATP-bd"/>
</dbReference>
<dbReference type="Pfam" id="PF00005">
    <property type="entry name" value="ABC_tran"/>
    <property type="match status" value="1"/>
</dbReference>
<comment type="caution">
    <text evidence="5">The sequence shown here is derived from an EMBL/GenBank/DDBJ whole genome shotgun (WGS) entry which is preliminary data.</text>
</comment>
<evidence type="ECO:0000259" key="4">
    <source>
        <dbReference type="PROSITE" id="PS50893"/>
    </source>
</evidence>
<gene>
    <name evidence="5" type="ORF">GSD1FS_0371</name>
</gene>
<proteinExistence type="predicted"/>
<dbReference type="InterPro" id="IPR027417">
    <property type="entry name" value="P-loop_NTPase"/>
</dbReference>
<dbReference type="GO" id="GO:0005886">
    <property type="term" value="C:plasma membrane"/>
    <property type="evidence" value="ECO:0007669"/>
    <property type="project" value="TreeGrafter"/>
</dbReference>
<dbReference type="Proteomes" id="UP000487882">
    <property type="component" value="Unassembled WGS sequence"/>
</dbReference>
<keyword evidence="6" id="KW-1185">Reference proteome</keyword>
<organism evidence="5 6">
    <name type="scientific">Bifidobacterium canis</name>
    <dbReference type="NCBI Taxonomy" id="2610880"/>
    <lineage>
        <taxon>Bacteria</taxon>
        <taxon>Bacillati</taxon>
        <taxon>Actinomycetota</taxon>
        <taxon>Actinomycetes</taxon>
        <taxon>Bifidobacteriales</taxon>
        <taxon>Bifidobacteriaceae</taxon>
        <taxon>Bifidobacterium</taxon>
    </lineage>
</organism>
<feature type="domain" description="ABC transporter" evidence="4">
    <location>
        <begin position="29"/>
        <end position="268"/>
    </location>
</feature>
<dbReference type="InterPro" id="IPR017911">
    <property type="entry name" value="MacB-like_ATP-bd"/>
</dbReference>
<keyword evidence="3 5" id="KW-0067">ATP-binding</keyword>
<dbReference type="PROSITE" id="PS00211">
    <property type="entry name" value="ABC_TRANSPORTER_1"/>
    <property type="match status" value="1"/>
</dbReference>
<accession>A0A7K1J3G4</accession>
<dbReference type="Gene3D" id="3.40.50.300">
    <property type="entry name" value="P-loop containing nucleotide triphosphate hydrolases"/>
    <property type="match status" value="1"/>
</dbReference>
<dbReference type="SUPFAM" id="SSF52540">
    <property type="entry name" value="P-loop containing nucleoside triphosphate hydrolases"/>
    <property type="match status" value="1"/>
</dbReference>
<name>A0A7K1J3G4_9BIFI</name>
<dbReference type="GO" id="GO:0016887">
    <property type="term" value="F:ATP hydrolysis activity"/>
    <property type="evidence" value="ECO:0007669"/>
    <property type="project" value="InterPro"/>
</dbReference>
<dbReference type="PANTHER" id="PTHR24220">
    <property type="entry name" value="IMPORT ATP-BINDING PROTEIN"/>
    <property type="match status" value="1"/>
</dbReference>
<evidence type="ECO:0000256" key="2">
    <source>
        <dbReference type="ARBA" id="ARBA00022741"/>
    </source>
</evidence>
<dbReference type="EMBL" id="WNLP01000001">
    <property type="protein sequence ID" value="MUH59059.1"/>
    <property type="molecule type" value="Genomic_DNA"/>
</dbReference>
<dbReference type="GO" id="GO:0022857">
    <property type="term" value="F:transmembrane transporter activity"/>
    <property type="evidence" value="ECO:0007669"/>
    <property type="project" value="TreeGrafter"/>
</dbReference>
<evidence type="ECO:0000313" key="6">
    <source>
        <dbReference type="Proteomes" id="UP000487882"/>
    </source>
</evidence>
<sequence>MAHRINALHTTRRQWHATGRNAFHDDVIIQAQGLTTTISAGKREQTVLANLDVTIRRGDFTVIMGPSGAGKSTLLYALAGLDRPSCGRITFAGEDIMAMRDDDLARFRRTNCGFVFQQNQLLESMSLMDNAIVAGALTTGSTKTIAAKARELFSMVNIDEATQHRSVSQVSGGEAQRASIVRALINEPELVFADELTGALNSQNAKAVLDIFSRMHERGQSIVMVTHDRHSALRGNRVLYLRDGAIQGECDLGAHDGAKPYGEREHALAMFLDEMGW</sequence>
<dbReference type="RefSeq" id="WP_155588086.1">
    <property type="nucleotide sequence ID" value="NZ_WNLP01000001.1"/>
</dbReference>
<protein>
    <submittedName>
        <fullName evidence="5">ABC transporter ATP-binding protein</fullName>
    </submittedName>
</protein>
<evidence type="ECO:0000256" key="1">
    <source>
        <dbReference type="ARBA" id="ARBA00022448"/>
    </source>
</evidence>
<reference evidence="5 6" key="1">
    <citation type="submission" date="2019-09" db="EMBL/GenBank/DDBJ databases">
        <title>Bifidobacterium canis sp. nov., isolated from the digestive tract of German Shepherd dog puppy.</title>
        <authorList>
            <person name="Bunesova V."/>
        </authorList>
    </citation>
    <scope>NUCLEOTIDE SEQUENCE [LARGE SCALE GENOMIC DNA]</scope>
    <source>
        <strain evidence="5 6">GSD1FS</strain>
    </source>
</reference>
<evidence type="ECO:0000256" key="3">
    <source>
        <dbReference type="ARBA" id="ARBA00022840"/>
    </source>
</evidence>
<dbReference type="GO" id="GO:0005524">
    <property type="term" value="F:ATP binding"/>
    <property type="evidence" value="ECO:0007669"/>
    <property type="project" value="UniProtKB-KW"/>
</dbReference>
<dbReference type="AlphaFoldDB" id="A0A7K1J3G4"/>
<evidence type="ECO:0000313" key="5">
    <source>
        <dbReference type="EMBL" id="MUH59059.1"/>
    </source>
</evidence>
<dbReference type="CDD" id="cd03255">
    <property type="entry name" value="ABC_MJ0796_LolCDE_FtsE"/>
    <property type="match status" value="1"/>
</dbReference>
<keyword evidence="2" id="KW-0547">Nucleotide-binding</keyword>
<dbReference type="InterPro" id="IPR015854">
    <property type="entry name" value="ABC_transpr_LolD-like"/>
</dbReference>
<dbReference type="SMART" id="SM00382">
    <property type="entry name" value="AAA"/>
    <property type="match status" value="1"/>
</dbReference>
<dbReference type="InterPro" id="IPR017871">
    <property type="entry name" value="ABC_transporter-like_CS"/>
</dbReference>
<dbReference type="InterPro" id="IPR003593">
    <property type="entry name" value="AAA+_ATPase"/>
</dbReference>